<dbReference type="KEGG" id="nli:G3M70_17195"/>
<evidence type="ECO:0000256" key="4">
    <source>
        <dbReference type="HAMAP-Rule" id="MF_00270"/>
    </source>
</evidence>
<dbReference type="GO" id="GO:0006412">
    <property type="term" value="P:translation"/>
    <property type="evidence" value="ECO:0007669"/>
    <property type="project" value="UniProtKB-UniRule"/>
</dbReference>
<sequence>MATGKKRGFFTQKICRFCAEKIQYIDFHDIKLLKPLISERGKIVPSRISGNCAGHQRQLTEAVKRARNIALLPFSVEY</sequence>
<dbReference type="EMBL" id="CP048685">
    <property type="protein sequence ID" value="QPJ63515.1"/>
    <property type="molecule type" value="Genomic_DNA"/>
</dbReference>
<dbReference type="Pfam" id="PF01084">
    <property type="entry name" value="Ribosomal_S18"/>
    <property type="match status" value="1"/>
</dbReference>
<evidence type="ECO:0000256" key="5">
    <source>
        <dbReference type="RuleBase" id="RU003910"/>
    </source>
</evidence>
<keyword evidence="2 4" id="KW-0689">Ribosomal protein</keyword>
<comment type="subunit">
    <text evidence="4">Part of the 30S ribosomal subunit. Forms a tight heterodimer with protein bS6.</text>
</comment>
<organism evidence="6 7">
    <name type="scientific">Candidatus Nitronauta litoralis</name>
    <dbReference type="NCBI Taxonomy" id="2705533"/>
    <lineage>
        <taxon>Bacteria</taxon>
        <taxon>Pseudomonadati</taxon>
        <taxon>Nitrospinota/Tectimicrobiota group</taxon>
        <taxon>Nitrospinota</taxon>
        <taxon>Nitrospinia</taxon>
        <taxon>Nitrospinales</taxon>
        <taxon>Nitrospinaceae</taxon>
        <taxon>Candidatus Nitronauta</taxon>
    </lineage>
</organism>
<dbReference type="Gene3D" id="4.10.640.10">
    <property type="entry name" value="Ribosomal protein S18"/>
    <property type="match status" value="1"/>
</dbReference>
<dbReference type="GO" id="GO:0070181">
    <property type="term" value="F:small ribosomal subunit rRNA binding"/>
    <property type="evidence" value="ECO:0007669"/>
    <property type="project" value="TreeGrafter"/>
</dbReference>
<dbReference type="GO" id="GO:0003735">
    <property type="term" value="F:structural constituent of ribosome"/>
    <property type="evidence" value="ECO:0007669"/>
    <property type="project" value="InterPro"/>
</dbReference>
<name>A0A7T0G1F0_9BACT</name>
<dbReference type="InterPro" id="IPR036870">
    <property type="entry name" value="Ribosomal_bS18_sf"/>
</dbReference>
<dbReference type="NCBIfam" id="TIGR00165">
    <property type="entry name" value="S18"/>
    <property type="match status" value="1"/>
</dbReference>
<reference evidence="6 7" key="1">
    <citation type="submission" date="2020-02" db="EMBL/GenBank/DDBJ databases">
        <title>Genomic and physiological characterization of two novel Nitrospinaceae genera.</title>
        <authorList>
            <person name="Mueller A.J."/>
            <person name="Jung M.-Y."/>
            <person name="Strachan C.R."/>
            <person name="Herbold C.W."/>
            <person name="Kirkegaard R.H."/>
            <person name="Daims H."/>
        </authorList>
    </citation>
    <scope>NUCLEOTIDE SEQUENCE [LARGE SCALE GENOMIC DNA]</scope>
    <source>
        <strain evidence="6">EB</strain>
    </source>
</reference>
<evidence type="ECO:0000256" key="3">
    <source>
        <dbReference type="ARBA" id="ARBA00023274"/>
    </source>
</evidence>
<gene>
    <name evidence="4 6" type="primary">rpsR</name>
    <name evidence="6" type="ORF">G3M70_17195</name>
</gene>
<protein>
    <recommendedName>
        <fullName evidence="4">Small ribosomal subunit protein bS18</fullName>
    </recommendedName>
</protein>
<keyword evidence="4" id="KW-0694">RNA-binding</keyword>
<accession>A0A7T0G1F0</accession>
<dbReference type="InterPro" id="IPR001648">
    <property type="entry name" value="Ribosomal_bS18"/>
</dbReference>
<evidence type="ECO:0000256" key="1">
    <source>
        <dbReference type="ARBA" id="ARBA00005589"/>
    </source>
</evidence>
<dbReference type="PANTHER" id="PTHR13479">
    <property type="entry name" value="30S RIBOSOMAL PROTEIN S18"/>
    <property type="match status" value="1"/>
</dbReference>
<dbReference type="HAMAP" id="MF_00270">
    <property type="entry name" value="Ribosomal_bS18"/>
    <property type="match status" value="1"/>
</dbReference>
<evidence type="ECO:0000256" key="2">
    <source>
        <dbReference type="ARBA" id="ARBA00022980"/>
    </source>
</evidence>
<keyword evidence="4" id="KW-0699">rRNA-binding</keyword>
<proteinExistence type="inferred from homology"/>
<evidence type="ECO:0000313" key="6">
    <source>
        <dbReference type="EMBL" id="QPJ63515.1"/>
    </source>
</evidence>
<keyword evidence="3 4" id="KW-0687">Ribonucleoprotein</keyword>
<evidence type="ECO:0000313" key="7">
    <source>
        <dbReference type="Proteomes" id="UP000594688"/>
    </source>
</evidence>
<dbReference type="AlphaFoldDB" id="A0A7T0G1F0"/>
<comment type="similarity">
    <text evidence="1 4 5">Belongs to the bacterial ribosomal protein bS18 family.</text>
</comment>
<comment type="function">
    <text evidence="4">Binds as a heterodimer with protein bS6 to the central domain of the 16S rRNA, where it helps stabilize the platform of the 30S subunit.</text>
</comment>
<dbReference type="SUPFAM" id="SSF46911">
    <property type="entry name" value="Ribosomal protein S18"/>
    <property type="match status" value="1"/>
</dbReference>
<dbReference type="Proteomes" id="UP000594688">
    <property type="component" value="Chromosome"/>
</dbReference>
<dbReference type="PANTHER" id="PTHR13479:SF40">
    <property type="entry name" value="SMALL RIBOSOMAL SUBUNIT PROTEIN BS18M"/>
    <property type="match status" value="1"/>
</dbReference>
<dbReference type="PRINTS" id="PR00974">
    <property type="entry name" value="RIBOSOMALS18"/>
</dbReference>
<dbReference type="GO" id="GO:0022627">
    <property type="term" value="C:cytosolic small ribosomal subunit"/>
    <property type="evidence" value="ECO:0007669"/>
    <property type="project" value="TreeGrafter"/>
</dbReference>